<evidence type="ECO:0000256" key="3">
    <source>
        <dbReference type="SAM" id="MobiDB-lite"/>
    </source>
</evidence>
<dbReference type="VEuPathDB" id="FungiDB:PHYBLDRAFT_143734"/>
<proteinExistence type="predicted"/>
<dbReference type="InParanoid" id="A0A162PS64"/>
<feature type="domain" description="PH" evidence="4">
    <location>
        <begin position="728"/>
        <end position="906"/>
    </location>
</feature>
<reference evidence="6" key="1">
    <citation type="submission" date="2015-06" db="EMBL/GenBank/DDBJ databases">
        <title>Expansion of signal transduction pathways in fungi by whole-genome duplication.</title>
        <authorList>
            <consortium name="DOE Joint Genome Institute"/>
            <person name="Corrochano L.M."/>
            <person name="Kuo A."/>
            <person name="Marcet-Houben M."/>
            <person name="Polaino S."/>
            <person name="Salamov A."/>
            <person name="Villalobos J.M."/>
            <person name="Alvarez M.I."/>
            <person name="Avalos J."/>
            <person name="Benito E.P."/>
            <person name="Benoit I."/>
            <person name="Burger G."/>
            <person name="Camino L.P."/>
            <person name="Canovas D."/>
            <person name="Cerda-Olmedo E."/>
            <person name="Cheng J.-F."/>
            <person name="Dominguez A."/>
            <person name="Elias M."/>
            <person name="Eslava A.P."/>
            <person name="Glaser F."/>
            <person name="Grimwood J."/>
            <person name="Gutierrez G."/>
            <person name="Heitman J."/>
            <person name="Henrissat B."/>
            <person name="Iturriaga E.A."/>
            <person name="Lang B.F."/>
            <person name="Lavin J.L."/>
            <person name="Lee S."/>
            <person name="Li W."/>
            <person name="Lindquist E."/>
            <person name="Lopez-Garcia S."/>
            <person name="Luque E.M."/>
            <person name="Marcos A.T."/>
            <person name="Martin J."/>
            <person name="McCluskey K."/>
            <person name="Medina H.R."/>
            <person name="Miralles-Duran A."/>
            <person name="Miyazaki A."/>
            <person name="Munoz-Torres E."/>
            <person name="Oguiza J.A."/>
            <person name="Ohm R."/>
            <person name="Olmedo M."/>
            <person name="Orejas M."/>
            <person name="Ortiz-Castellanos L."/>
            <person name="Pisabarro A.G."/>
            <person name="Rodriguez-Romero J."/>
            <person name="Ruiz-Herrera J."/>
            <person name="Ruiz-Vazquez R."/>
            <person name="Sanz C."/>
            <person name="Schackwitz W."/>
            <person name="Schmutz J."/>
            <person name="Shahriari M."/>
            <person name="Shelest E."/>
            <person name="Silva-Franco F."/>
            <person name="Soanes D."/>
            <person name="Syed K."/>
            <person name="Tagua V.G."/>
            <person name="Talbot N.J."/>
            <person name="Thon M."/>
            <person name="De vries R.P."/>
            <person name="Wiebenga A."/>
            <person name="Yadav J.S."/>
            <person name="Braun E.L."/>
            <person name="Baker S."/>
            <person name="Garre V."/>
            <person name="Horwitz B."/>
            <person name="Torres-Martinez S."/>
            <person name="Idnurm A."/>
            <person name="Herrera-Estrella A."/>
            <person name="Gabaldon T."/>
            <person name="Grigoriev I.V."/>
        </authorList>
    </citation>
    <scope>NUCLEOTIDE SEQUENCE [LARGE SCALE GENOMIC DNA]</scope>
    <source>
        <strain evidence="6">NRRL 1555(-)</strain>
    </source>
</reference>
<evidence type="ECO:0000313" key="5">
    <source>
        <dbReference type="EMBL" id="OAD75487.1"/>
    </source>
</evidence>
<feature type="region of interest" description="Disordered" evidence="3">
    <location>
        <begin position="358"/>
        <end position="396"/>
    </location>
</feature>
<dbReference type="AlphaFoldDB" id="A0A162PS64"/>
<feature type="region of interest" description="Disordered" evidence="3">
    <location>
        <begin position="840"/>
        <end position="870"/>
    </location>
</feature>
<keyword evidence="2" id="KW-0131">Cell cycle</keyword>
<evidence type="ECO:0000256" key="1">
    <source>
        <dbReference type="ARBA" id="ARBA00022618"/>
    </source>
</evidence>
<keyword evidence="1" id="KW-0132">Cell division</keyword>
<feature type="region of interest" description="Disordered" evidence="3">
    <location>
        <begin position="1"/>
        <end position="27"/>
    </location>
</feature>
<organism evidence="5 6">
    <name type="scientific">Phycomyces blakesleeanus (strain ATCC 8743b / DSM 1359 / FGSC 10004 / NBRC 33097 / NRRL 1555)</name>
    <dbReference type="NCBI Taxonomy" id="763407"/>
    <lineage>
        <taxon>Eukaryota</taxon>
        <taxon>Fungi</taxon>
        <taxon>Fungi incertae sedis</taxon>
        <taxon>Mucoromycota</taxon>
        <taxon>Mucoromycotina</taxon>
        <taxon>Mucoromycetes</taxon>
        <taxon>Mucorales</taxon>
        <taxon>Phycomycetaceae</taxon>
        <taxon>Phycomyces</taxon>
    </lineage>
</organism>
<dbReference type="GO" id="GO:0005525">
    <property type="term" value="F:GTP binding"/>
    <property type="evidence" value="ECO:0007669"/>
    <property type="project" value="TreeGrafter"/>
</dbReference>
<dbReference type="GO" id="GO:0051301">
    <property type="term" value="P:cell division"/>
    <property type="evidence" value="ECO:0007669"/>
    <property type="project" value="UniProtKB-KW"/>
</dbReference>
<dbReference type="InterPro" id="IPR001849">
    <property type="entry name" value="PH_domain"/>
</dbReference>
<feature type="compositionally biased region" description="Low complexity" evidence="3">
    <location>
        <begin position="367"/>
        <end position="381"/>
    </location>
</feature>
<dbReference type="OrthoDB" id="2123378at2759"/>
<sequence length="931" mass="104727">MASKQNQVPFHSTANIRHSQSHWRRDSGTTFAARKIEVASLVIRSTTQQPLFADHRLSTTRATHTHRPADAFDHLLNTTRSVLQQAKKSERKTVQFSDRDQVYEIERYESLIEPETPMDETDEIFSTGNDYHSDTSAESQSESETETEIKIKIKIKNEKDIIGIESLSESESESERESDNELLSEAASLKSILYSSSHTPHRVPKKIKDDLLIEFARLKQSRRAHFQEVSEPREPKPLTDNYSLDLIQQQIMEAIERAKRFNLQSQPTPTNPTNPTKPQLTIALEPKIEPKSIPKLDIYHYDNDNDNDNSSISFSRPLLTKESFSDPDTVVYNRRPPNIRSFSTSSSIASSLLIIEETPEDNKEDGSNISISSSEPSTQSINEPEVSETSWEDTKPHVLASSSAEQNYNDSLLESPADCGTTFNTINATTASITTSTAGTTIGTLDSDPTQDLPSRASTPLTYSESVSTDRTRTYSQDILPFYDESISTSSMNLKLFPLGLYNKRSIESLSGIDESVYKGRLYIKIDAAKDLDFPVTKDSPKIRCVLNNGTKEQATAYCPMKHTIAFQQEFYMHVTLDVDVTSEFTLVLQAQEPTPSLQASRYDQSLRRLWDQAINTRTTDALQRYIRPMDRAIAQARISIKNIVSQASSSSFSASIALVNGWYRSAGSSLLGNKLKKRSSLIGQEKAVGKMEVQFFFLPDSDVEMDNLPSTMNECEEAYSIQKFHLTCWKTGSMTQFGGDAKSWQRRFYRLEGGYLIACDESSHTFVAIIDLSKVILLAVNHKIIIHASEPQQHKRSSCYTFGHYTKSSTSLLPHLLHATLEQSNKTIENGYGYGSEYEYGNEDSGGGRDDNNNSINSNSNNDTDTDTDKSSFQCVFGNGDKIEFSCDSQRDCERWLDVLKVIIGRVPTWPKWLKSSDSYQIPQLNTTLS</sequence>
<dbReference type="SUPFAM" id="SSF50729">
    <property type="entry name" value="PH domain-like"/>
    <property type="match status" value="1"/>
</dbReference>
<dbReference type="InterPro" id="IPR011993">
    <property type="entry name" value="PH-like_dom_sf"/>
</dbReference>
<accession>A0A162PS64</accession>
<dbReference type="GeneID" id="28991959"/>
<feature type="region of interest" description="Disordered" evidence="3">
    <location>
        <begin position="440"/>
        <end position="468"/>
    </location>
</feature>
<dbReference type="PANTHER" id="PTHR36100:SF1">
    <property type="entry name" value="BUD SITE SELECTION PROTEIN 4"/>
    <property type="match status" value="1"/>
</dbReference>
<keyword evidence="6" id="KW-1185">Reference proteome</keyword>
<dbReference type="InterPro" id="IPR052007">
    <property type="entry name" value="Bud4"/>
</dbReference>
<dbReference type="Proteomes" id="UP000077315">
    <property type="component" value="Unassembled WGS sequence"/>
</dbReference>
<feature type="compositionally biased region" description="Polar residues" evidence="3">
    <location>
        <begin position="447"/>
        <end position="467"/>
    </location>
</feature>
<dbReference type="SMART" id="SM00233">
    <property type="entry name" value="PH"/>
    <property type="match status" value="1"/>
</dbReference>
<name>A0A162PS64_PHYB8</name>
<feature type="compositionally biased region" description="Polar residues" evidence="3">
    <location>
        <begin position="1"/>
        <end position="18"/>
    </location>
</feature>
<gene>
    <name evidence="5" type="ORF">PHYBLDRAFT_143734</name>
</gene>
<feature type="compositionally biased region" description="Low complexity" evidence="3">
    <location>
        <begin position="854"/>
        <end position="864"/>
    </location>
</feature>
<dbReference type="PROSITE" id="PS50003">
    <property type="entry name" value="PH_DOMAIN"/>
    <property type="match status" value="1"/>
</dbReference>
<evidence type="ECO:0000313" key="6">
    <source>
        <dbReference type="Proteomes" id="UP000077315"/>
    </source>
</evidence>
<dbReference type="PANTHER" id="PTHR36100">
    <property type="entry name" value="BUD SITE SELECTION PROTEIN 4"/>
    <property type="match status" value="1"/>
</dbReference>
<protein>
    <recommendedName>
        <fullName evidence="4">PH domain-containing protein</fullName>
    </recommendedName>
</protein>
<evidence type="ECO:0000256" key="2">
    <source>
        <dbReference type="ARBA" id="ARBA00023306"/>
    </source>
</evidence>
<dbReference type="STRING" id="763407.A0A162PS64"/>
<dbReference type="Gene3D" id="2.30.29.30">
    <property type="entry name" value="Pleckstrin-homology domain (PH domain)/Phosphotyrosine-binding domain (PTB)"/>
    <property type="match status" value="1"/>
</dbReference>
<dbReference type="RefSeq" id="XP_018293527.1">
    <property type="nucleotide sequence ID" value="XM_018431053.1"/>
</dbReference>
<dbReference type="EMBL" id="KV440977">
    <property type="protein sequence ID" value="OAD75487.1"/>
    <property type="molecule type" value="Genomic_DNA"/>
</dbReference>
<evidence type="ECO:0000259" key="4">
    <source>
        <dbReference type="PROSITE" id="PS50003"/>
    </source>
</evidence>